<gene>
    <name evidence="7" type="ORF">S03H2_25079</name>
</gene>
<dbReference type="GO" id="GO:0005524">
    <property type="term" value="F:ATP binding"/>
    <property type="evidence" value="ECO:0007669"/>
    <property type="project" value="UniProtKB-KW"/>
</dbReference>
<dbReference type="GO" id="GO:0005737">
    <property type="term" value="C:cytoplasm"/>
    <property type="evidence" value="ECO:0007669"/>
    <property type="project" value="InterPro"/>
</dbReference>
<dbReference type="AlphaFoldDB" id="X1EFH0"/>
<protein>
    <recommendedName>
        <fullName evidence="6">GAD domain-containing protein</fullName>
    </recommendedName>
</protein>
<evidence type="ECO:0000256" key="5">
    <source>
        <dbReference type="SAM" id="MobiDB-lite"/>
    </source>
</evidence>
<feature type="non-terminal residue" evidence="7">
    <location>
        <position position="1"/>
    </location>
</feature>
<evidence type="ECO:0000256" key="1">
    <source>
        <dbReference type="ARBA" id="ARBA00022598"/>
    </source>
</evidence>
<accession>X1EFH0</accession>
<evidence type="ECO:0000313" key="7">
    <source>
        <dbReference type="EMBL" id="GAH31377.1"/>
    </source>
</evidence>
<dbReference type="Gene3D" id="3.30.1360.30">
    <property type="entry name" value="GAD-like domain"/>
    <property type="match status" value="1"/>
</dbReference>
<reference evidence="7" key="1">
    <citation type="journal article" date="2014" name="Front. Microbiol.">
        <title>High frequency of phylogenetically diverse reductive dehalogenase-homologous genes in deep subseafloor sedimentary metagenomes.</title>
        <authorList>
            <person name="Kawai M."/>
            <person name="Futagami T."/>
            <person name="Toyoda A."/>
            <person name="Takaki Y."/>
            <person name="Nishi S."/>
            <person name="Hori S."/>
            <person name="Arai W."/>
            <person name="Tsubouchi T."/>
            <person name="Morono Y."/>
            <person name="Uchiyama I."/>
            <person name="Ito T."/>
            <person name="Fujiyama A."/>
            <person name="Inagaki F."/>
            <person name="Takami H."/>
        </authorList>
    </citation>
    <scope>NUCLEOTIDE SEQUENCE</scope>
    <source>
        <strain evidence="7">Expedition CK06-06</strain>
    </source>
</reference>
<dbReference type="InterPro" id="IPR029351">
    <property type="entry name" value="GAD_dom"/>
</dbReference>
<proteinExistence type="predicted"/>
<evidence type="ECO:0000256" key="3">
    <source>
        <dbReference type="ARBA" id="ARBA00022840"/>
    </source>
</evidence>
<dbReference type="EMBL" id="BARU01014093">
    <property type="protein sequence ID" value="GAH31377.1"/>
    <property type="molecule type" value="Genomic_DNA"/>
</dbReference>
<evidence type="ECO:0000256" key="4">
    <source>
        <dbReference type="ARBA" id="ARBA00022917"/>
    </source>
</evidence>
<keyword evidence="3" id="KW-0067">ATP-binding</keyword>
<feature type="non-terminal residue" evidence="7">
    <location>
        <position position="172"/>
    </location>
</feature>
<dbReference type="GO" id="GO:0006412">
    <property type="term" value="P:translation"/>
    <property type="evidence" value="ECO:0007669"/>
    <property type="project" value="UniProtKB-KW"/>
</dbReference>
<dbReference type="FunFam" id="3.30.1360.30:FF:000003">
    <property type="entry name" value="Glutamyl-tRNA(Gln) amidotransferase subunit E"/>
    <property type="match status" value="1"/>
</dbReference>
<evidence type="ECO:0000256" key="2">
    <source>
        <dbReference type="ARBA" id="ARBA00022741"/>
    </source>
</evidence>
<keyword evidence="2" id="KW-0547">Nucleotide-binding</keyword>
<dbReference type="Pfam" id="PF02938">
    <property type="entry name" value="GAD"/>
    <property type="match status" value="1"/>
</dbReference>
<evidence type="ECO:0000259" key="6">
    <source>
        <dbReference type="Pfam" id="PF02938"/>
    </source>
</evidence>
<sequence length="172" mass="18895">IRDTLRNRGITAEKIKDKITDVSAVFAKSESKVIKKALKSGGTVYAVKLPGFAGLLGIEVQPERRFGTEISDYAKFWGQVGGIFHTDELPKYGISDTDVSEIRDILDTKEEDAVVLVASSKNRCKDALDAVVNRSHEAIRGVPAETRMPLPEGTSKFARPRPGSSRMYPETD</sequence>
<keyword evidence="4" id="KW-0648">Protein biosynthesis</keyword>
<feature type="domain" description="GAD" evidence="6">
    <location>
        <begin position="34"/>
        <end position="128"/>
    </location>
</feature>
<name>X1EFH0_9ZZZZ</name>
<dbReference type="SUPFAM" id="SSF55261">
    <property type="entry name" value="GAD domain-like"/>
    <property type="match status" value="1"/>
</dbReference>
<organism evidence="7">
    <name type="scientific">marine sediment metagenome</name>
    <dbReference type="NCBI Taxonomy" id="412755"/>
    <lineage>
        <taxon>unclassified sequences</taxon>
        <taxon>metagenomes</taxon>
        <taxon>ecological metagenomes</taxon>
    </lineage>
</organism>
<feature type="region of interest" description="Disordered" evidence="5">
    <location>
        <begin position="146"/>
        <end position="172"/>
    </location>
</feature>
<dbReference type="InterPro" id="IPR004115">
    <property type="entry name" value="GAD-like_sf"/>
</dbReference>
<keyword evidence="1" id="KW-0436">Ligase</keyword>
<comment type="caution">
    <text evidence="7">The sequence shown here is derived from an EMBL/GenBank/DDBJ whole genome shotgun (WGS) entry which is preliminary data.</text>
</comment>
<dbReference type="GO" id="GO:0004812">
    <property type="term" value="F:aminoacyl-tRNA ligase activity"/>
    <property type="evidence" value="ECO:0007669"/>
    <property type="project" value="InterPro"/>
</dbReference>